<dbReference type="AlphaFoldDB" id="A0A6C7E7Y5"/>
<feature type="compositionally biased region" description="Basic and acidic residues" evidence="4">
    <location>
        <begin position="406"/>
        <end position="421"/>
    </location>
</feature>
<dbReference type="RefSeq" id="WP_015440566.1">
    <property type="nucleotide sequence ID" value="NC_020520.1"/>
</dbReference>
<proteinExistence type="predicted"/>
<dbReference type="PROSITE" id="PS00198">
    <property type="entry name" value="4FE4S_FER_1"/>
    <property type="match status" value="1"/>
</dbReference>
<keyword evidence="7" id="KW-1185">Reference proteome</keyword>
<dbReference type="KEGG" id="aym:YM304_10050"/>
<evidence type="ECO:0000313" key="7">
    <source>
        <dbReference type="Proteomes" id="UP000011863"/>
    </source>
</evidence>
<evidence type="ECO:0000259" key="5">
    <source>
        <dbReference type="PROSITE" id="PS51379"/>
    </source>
</evidence>
<evidence type="ECO:0000256" key="3">
    <source>
        <dbReference type="ARBA" id="ARBA00023014"/>
    </source>
</evidence>
<keyword evidence="3" id="KW-0411">Iron-sulfur</keyword>
<reference evidence="6 7" key="1">
    <citation type="journal article" date="2013" name="Int. J. Syst. Evol. Microbiol.">
        <title>Ilumatobacter nonamiense sp. nov. and Ilumatobacter coccineum sp. nov., isolated from seashore sand.</title>
        <authorList>
            <person name="Matsumoto A."/>
            <person name="Kasai H."/>
            <person name="Matsuo Y."/>
            <person name="Shizuri Y."/>
            <person name="Ichikawa N."/>
            <person name="Fujita N."/>
            <person name="Omura S."/>
            <person name="Takahashi Y."/>
        </authorList>
    </citation>
    <scope>NUCLEOTIDE SEQUENCE [LARGE SCALE GENOMIC DNA]</scope>
    <source>
        <strain evidence="7">NBRC 103263 / KCTC 29153 / YM16-304</strain>
    </source>
</reference>
<keyword evidence="1" id="KW-0479">Metal-binding</keyword>
<dbReference type="Gene3D" id="3.30.70.20">
    <property type="match status" value="1"/>
</dbReference>
<dbReference type="PROSITE" id="PS51379">
    <property type="entry name" value="4FE4S_FER_2"/>
    <property type="match status" value="1"/>
</dbReference>
<sequence length="421" mass="46303">MTTVESDAPSTSGDSPTPPAEAGRWTAQWKELYAEVITNDLCTGCAGCVVTCPHDVIGYEHEEGKYIPFHLEDELGLDDCVHGFGSGGGCTTCTRACPRFRAWEPAADMHLFGRVREPDEMAGIWKQLYLTRASDDMVHKMGQDGGLVSAMLIWLRENDYIDGALVSGVEEDDRWKAKPVVVESKEEILATAGSRYTYCANPLALPEAKERGMERLALVGMGCQTSSPPVMWDRKAGKVSKPFLFNIGLLCSKTFDDAIFEELFEAKYGLKKQDMVKMNIKGAFQIWMKDGSYHEINLKECHAWTREGCKSCPDFAAEHSDVATGGIGEDNDWTLTIARTELGHEVIERMIADGSIIARPAQTDETAMRLLRLLSIVSRRRWPDKADPAPAIGVPPPKKKKAAAAKADDAPKPDSDAKPST</sequence>
<evidence type="ECO:0000256" key="1">
    <source>
        <dbReference type="ARBA" id="ARBA00022723"/>
    </source>
</evidence>
<dbReference type="PANTHER" id="PTHR31332">
    <property type="entry name" value="7-HYDROXYMETHYL CHLOROPHYLL A REDUCTASE, CHLOROPLASTIC"/>
    <property type="match status" value="1"/>
</dbReference>
<dbReference type="GO" id="GO:0046872">
    <property type="term" value="F:metal ion binding"/>
    <property type="evidence" value="ECO:0007669"/>
    <property type="project" value="UniProtKB-KW"/>
</dbReference>
<organism evidence="6 7">
    <name type="scientific">Ilumatobacter coccineus (strain NBRC 103263 / KCTC 29153 / YM16-304)</name>
    <dbReference type="NCBI Taxonomy" id="1313172"/>
    <lineage>
        <taxon>Bacteria</taxon>
        <taxon>Bacillati</taxon>
        <taxon>Actinomycetota</taxon>
        <taxon>Acidimicrobiia</taxon>
        <taxon>Acidimicrobiales</taxon>
        <taxon>Ilumatobacteraceae</taxon>
        <taxon>Ilumatobacter</taxon>
    </lineage>
</organism>
<dbReference type="InterPro" id="IPR017896">
    <property type="entry name" value="4Fe4S_Fe-S-bd"/>
</dbReference>
<dbReference type="InterPro" id="IPR007516">
    <property type="entry name" value="Co_F420_Hydgase/DH_bsu_N"/>
</dbReference>
<feature type="compositionally biased region" description="Polar residues" evidence="4">
    <location>
        <begin position="1"/>
        <end position="15"/>
    </location>
</feature>
<evidence type="ECO:0000256" key="2">
    <source>
        <dbReference type="ARBA" id="ARBA00023004"/>
    </source>
</evidence>
<gene>
    <name evidence="6" type="ORF">YM304_10050</name>
</gene>
<dbReference type="GO" id="GO:0051536">
    <property type="term" value="F:iron-sulfur cluster binding"/>
    <property type="evidence" value="ECO:0007669"/>
    <property type="project" value="UniProtKB-KW"/>
</dbReference>
<dbReference type="SUPFAM" id="SSF54862">
    <property type="entry name" value="4Fe-4S ferredoxins"/>
    <property type="match status" value="1"/>
</dbReference>
<dbReference type="GO" id="GO:0052592">
    <property type="term" value="F:oxidoreductase activity, acting on CH or CH2 groups, with an iron-sulfur protein as acceptor"/>
    <property type="evidence" value="ECO:0007669"/>
    <property type="project" value="TreeGrafter"/>
</dbReference>
<feature type="domain" description="4Fe-4S ferredoxin-type" evidence="5">
    <location>
        <begin position="33"/>
        <end position="62"/>
    </location>
</feature>
<accession>A0A6C7E7Y5</accession>
<keyword evidence="2" id="KW-0408">Iron</keyword>
<dbReference type="InterPro" id="IPR017900">
    <property type="entry name" value="4Fe4S_Fe_S_CS"/>
</dbReference>
<evidence type="ECO:0000256" key="4">
    <source>
        <dbReference type="SAM" id="MobiDB-lite"/>
    </source>
</evidence>
<dbReference type="OrthoDB" id="3247493at2"/>
<dbReference type="InterPro" id="IPR007525">
    <property type="entry name" value="FrhB_FdhB_C"/>
</dbReference>
<dbReference type="PANTHER" id="PTHR31332:SF0">
    <property type="entry name" value="7-HYDROXYMETHYL CHLOROPHYLL A REDUCTASE, CHLOROPLASTIC"/>
    <property type="match status" value="1"/>
</dbReference>
<dbReference type="InterPro" id="IPR045220">
    <property type="entry name" value="FRHB/FDHB/HCAR-like"/>
</dbReference>
<dbReference type="Pfam" id="PF04432">
    <property type="entry name" value="FrhB_FdhB_C"/>
    <property type="match status" value="1"/>
</dbReference>
<name>A0A6C7E7Y5_ILUCY</name>
<protein>
    <submittedName>
        <fullName evidence="6">Putative oxidoreductase</fullName>
    </submittedName>
</protein>
<dbReference type="Pfam" id="PF04422">
    <property type="entry name" value="FrhB_FdhB_N"/>
    <property type="match status" value="1"/>
</dbReference>
<feature type="region of interest" description="Disordered" evidence="4">
    <location>
        <begin position="1"/>
        <end position="23"/>
    </location>
</feature>
<dbReference type="EMBL" id="AP012057">
    <property type="protein sequence ID" value="BAN01319.1"/>
    <property type="molecule type" value="Genomic_DNA"/>
</dbReference>
<evidence type="ECO:0000313" key="6">
    <source>
        <dbReference type="EMBL" id="BAN01319.1"/>
    </source>
</evidence>
<feature type="region of interest" description="Disordered" evidence="4">
    <location>
        <begin position="384"/>
        <end position="421"/>
    </location>
</feature>
<dbReference type="Proteomes" id="UP000011863">
    <property type="component" value="Chromosome"/>
</dbReference>